<dbReference type="EMBL" id="BARW01034409">
    <property type="protein sequence ID" value="GAJ06104.1"/>
    <property type="molecule type" value="Genomic_DNA"/>
</dbReference>
<organism evidence="2">
    <name type="scientific">marine sediment metagenome</name>
    <dbReference type="NCBI Taxonomy" id="412755"/>
    <lineage>
        <taxon>unclassified sequences</taxon>
        <taxon>metagenomes</taxon>
        <taxon>ecological metagenomes</taxon>
    </lineage>
</organism>
<feature type="non-terminal residue" evidence="2">
    <location>
        <position position="66"/>
    </location>
</feature>
<comment type="caution">
    <text evidence="2">The sequence shown here is derived from an EMBL/GenBank/DDBJ whole genome shotgun (WGS) entry which is preliminary data.</text>
</comment>
<dbReference type="AlphaFoldDB" id="X1TLH2"/>
<accession>X1TLH2</accession>
<name>X1TLH2_9ZZZZ</name>
<sequence length="66" mass="7354">MLHKATRLGEEINHMSAEVERKRGAPKGNQNARKHGFYSKVLAEAEQFDFELASGVEGIDDEIALL</sequence>
<evidence type="ECO:0000313" key="2">
    <source>
        <dbReference type="EMBL" id="GAJ06104.1"/>
    </source>
</evidence>
<reference evidence="2" key="1">
    <citation type="journal article" date="2014" name="Front. Microbiol.">
        <title>High frequency of phylogenetically diverse reductive dehalogenase-homologous genes in deep subseafloor sedimentary metagenomes.</title>
        <authorList>
            <person name="Kawai M."/>
            <person name="Futagami T."/>
            <person name="Toyoda A."/>
            <person name="Takaki Y."/>
            <person name="Nishi S."/>
            <person name="Hori S."/>
            <person name="Arai W."/>
            <person name="Tsubouchi T."/>
            <person name="Morono Y."/>
            <person name="Uchiyama I."/>
            <person name="Ito T."/>
            <person name="Fujiyama A."/>
            <person name="Inagaki F."/>
            <person name="Takami H."/>
        </authorList>
    </citation>
    <scope>NUCLEOTIDE SEQUENCE</scope>
    <source>
        <strain evidence="2">Expedition CK06-06</strain>
    </source>
</reference>
<evidence type="ECO:0000256" key="1">
    <source>
        <dbReference type="SAM" id="MobiDB-lite"/>
    </source>
</evidence>
<protein>
    <submittedName>
        <fullName evidence="2">Uncharacterized protein</fullName>
    </submittedName>
</protein>
<gene>
    <name evidence="2" type="ORF">S12H4_53939</name>
</gene>
<feature type="region of interest" description="Disordered" evidence="1">
    <location>
        <begin position="1"/>
        <end position="33"/>
    </location>
</feature>
<proteinExistence type="predicted"/>
<feature type="compositionally biased region" description="Basic and acidic residues" evidence="1">
    <location>
        <begin position="7"/>
        <end position="23"/>
    </location>
</feature>